<dbReference type="EMBL" id="GEEE01013019">
    <property type="protein sequence ID" value="JAP50206.1"/>
    <property type="molecule type" value="Transcribed_RNA"/>
</dbReference>
<name>A0A0X3PSP5_SCHSO</name>
<dbReference type="Gene3D" id="3.40.50.300">
    <property type="entry name" value="P-loop containing nucleotide triphosphate hydrolases"/>
    <property type="match status" value="1"/>
</dbReference>
<dbReference type="SUPFAM" id="SSF52540">
    <property type="entry name" value="P-loop containing nucleoside triphosphate hydrolases"/>
    <property type="match status" value="1"/>
</dbReference>
<gene>
    <name evidence="7" type="primary">MPP6</name>
    <name evidence="7" type="ORF">TR158735</name>
</gene>
<comment type="similarity">
    <text evidence="1">Belongs to the MAGUK family.</text>
</comment>
<feature type="domain" description="Guanylate kinase-like" evidence="5">
    <location>
        <begin position="432"/>
        <end position="619"/>
    </location>
</feature>
<accession>A0A0X3PSP5</accession>
<keyword evidence="2 3" id="KW-0728">SH3 domain</keyword>
<feature type="domain" description="SH3" evidence="4">
    <location>
        <begin position="303"/>
        <end position="372"/>
    </location>
</feature>
<evidence type="ECO:0000259" key="5">
    <source>
        <dbReference type="PROSITE" id="PS50052"/>
    </source>
</evidence>
<dbReference type="SMART" id="SM00072">
    <property type="entry name" value="GuKc"/>
    <property type="match status" value="1"/>
</dbReference>
<dbReference type="AlphaFoldDB" id="A0A0X3PSP5"/>
<dbReference type="PROSITE" id="PS50106">
    <property type="entry name" value="PDZ"/>
    <property type="match status" value="1"/>
</dbReference>
<dbReference type="Pfam" id="PF00625">
    <property type="entry name" value="Guanylate_kin"/>
    <property type="match status" value="1"/>
</dbReference>
<organism evidence="7">
    <name type="scientific">Schistocephalus solidus</name>
    <name type="common">Tapeworm</name>
    <dbReference type="NCBI Taxonomy" id="70667"/>
    <lineage>
        <taxon>Eukaryota</taxon>
        <taxon>Metazoa</taxon>
        <taxon>Spiralia</taxon>
        <taxon>Lophotrochozoa</taxon>
        <taxon>Platyhelminthes</taxon>
        <taxon>Cestoda</taxon>
        <taxon>Eucestoda</taxon>
        <taxon>Diphyllobothriidea</taxon>
        <taxon>Diphyllobothriidae</taxon>
        <taxon>Schistocephalus</taxon>
    </lineage>
</organism>
<dbReference type="InterPro" id="IPR036034">
    <property type="entry name" value="PDZ_sf"/>
</dbReference>
<protein>
    <submittedName>
        <fullName evidence="7">MAGUK p55 subfamily member 6</fullName>
    </submittedName>
</protein>
<reference evidence="7" key="1">
    <citation type="submission" date="2016-01" db="EMBL/GenBank/DDBJ databases">
        <title>Reference transcriptome for the parasite Schistocephalus solidus: insights into the molecular evolution of parasitism.</title>
        <authorList>
            <person name="Hebert F.O."/>
            <person name="Grambauer S."/>
            <person name="Barber I."/>
            <person name="Landry C.R."/>
            <person name="Aubin-Horth N."/>
        </authorList>
    </citation>
    <scope>NUCLEOTIDE SEQUENCE</scope>
</reference>
<feature type="domain" description="PDZ" evidence="6">
    <location>
        <begin position="208"/>
        <end position="297"/>
    </location>
</feature>
<evidence type="ECO:0000259" key="6">
    <source>
        <dbReference type="PROSITE" id="PS50106"/>
    </source>
</evidence>
<evidence type="ECO:0000313" key="7">
    <source>
        <dbReference type="EMBL" id="JAP50206.1"/>
    </source>
</evidence>
<evidence type="ECO:0000256" key="3">
    <source>
        <dbReference type="PROSITE-ProRule" id="PRU00192"/>
    </source>
</evidence>
<dbReference type="InterPro" id="IPR001478">
    <property type="entry name" value="PDZ"/>
</dbReference>
<dbReference type="SMART" id="SM00326">
    <property type="entry name" value="SH3"/>
    <property type="match status" value="1"/>
</dbReference>
<evidence type="ECO:0000256" key="1">
    <source>
        <dbReference type="ARBA" id="ARBA00007014"/>
    </source>
</evidence>
<evidence type="ECO:0000259" key="4">
    <source>
        <dbReference type="PROSITE" id="PS50002"/>
    </source>
</evidence>
<dbReference type="CDD" id="cd11862">
    <property type="entry name" value="SH3_MPP"/>
    <property type="match status" value="1"/>
</dbReference>
<evidence type="ECO:0000256" key="2">
    <source>
        <dbReference type="ARBA" id="ARBA00022443"/>
    </source>
</evidence>
<dbReference type="InterPro" id="IPR008145">
    <property type="entry name" value="GK/Ca_channel_bsu"/>
</dbReference>
<dbReference type="InterPro" id="IPR027417">
    <property type="entry name" value="P-loop_NTPase"/>
</dbReference>
<dbReference type="PROSITE" id="PS50052">
    <property type="entry name" value="GUANYLATE_KINASE_2"/>
    <property type="match status" value="1"/>
</dbReference>
<dbReference type="InterPro" id="IPR008144">
    <property type="entry name" value="Guanylate_kin-like_dom"/>
</dbReference>
<dbReference type="SMART" id="SM00228">
    <property type="entry name" value="PDZ"/>
    <property type="match status" value="1"/>
</dbReference>
<dbReference type="InterPro" id="IPR050716">
    <property type="entry name" value="MAGUK"/>
</dbReference>
<dbReference type="Pfam" id="PF00595">
    <property type="entry name" value="PDZ"/>
    <property type="match status" value="1"/>
</dbReference>
<dbReference type="SUPFAM" id="SSF50044">
    <property type="entry name" value="SH3-domain"/>
    <property type="match status" value="1"/>
</dbReference>
<dbReference type="InterPro" id="IPR001452">
    <property type="entry name" value="SH3_domain"/>
</dbReference>
<sequence>MVSAKDALRKAKKNIRRVFNAPEDFNECQELHSFLSSKGFKVLIALYSTLEEASDFYANEEDQDAFDLIADVENDLQMLTDCSEVDSESRDELLEILRNCHVQALGRCLSEIASGNFYTPSLPSSGLFAIEGVGPTATTKLGTSNSLPPISSSTIGTTEKLYSPRTYASVNQLKTASGNSLSGTSGLNGVAILTGGGEGLPMKPVEGTVKIISFVSAGGSLGITVGIQDYESANAGYVREIYVKRVMAGSQIERQGLLHEGDIIREVNGVPIDSPETLQDQIAKSPSTVTMKILPAYKDPKPKSQLFLRALCSYNPESDSLLPCREAGLAFQYYDILEVLNQDDPNWWQARHYNSDRHAGLIPSTVLQERRKALIQGLPNENAFNYRLFKGLVLNQKKKKTKVIFKASEAGEFAFKDVMVYEEVALISGFQRPVICLIGATGVGRQTLRDMLIERDPDRYEIAIPYTSRPKFPDEEEGEEFFFESAARMQNTYKKNGFIEFGEFEGHFFGTKLKTIRRIVHSGKTCLLDCNPSAIQLIRTAEFMPYVVFLAAPSVSCMKAMYEYGRSMGFCETWKRDEDFRRTLDHSREIERDYRHLFDKIFICDNIEVTFDALRRHLDSLLTEPQWVPAKWLY</sequence>
<dbReference type="Gene3D" id="2.30.30.40">
    <property type="entry name" value="SH3 Domains"/>
    <property type="match status" value="1"/>
</dbReference>
<dbReference type="InterPro" id="IPR036028">
    <property type="entry name" value="SH3-like_dom_sf"/>
</dbReference>
<dbReference type="SUPFAM" id="SSF50156">
    <property type="entry name" value="PDZ domain-like"/>
    <property type="match status" value="1"/>
</dbReference>
<dbReference type="PANTHER" id="PTHR23122">
    <property type="entry name" value="MEMBRANE-ASSOCIATED GUANYLATE KINASE MAGUK"/>
    <property type="match status" value="1"/>
</dbReference>
<dbReference type="Pfam" id="PF07653">
    <property type="entry name" value="SH3_2"/>
    <property type="match status" value="1"/>
</dbReference>
<dbReference type="PROSITE" id="PS50002">
    <property type="entry name" value="SH3"/>
    <property type="match status" value="1"/>
</dbReference>
<proteinExistence type="inferred from homology"/>
<dbReference type="Gene3D" id="2.30.42.10">
    <property type="match status" value="1"/>
</dbReference>